<dbReference type="PANTHER" id="PTHR42305:SF1">
    <property type="entry name" value="MEMBRANE PROTEIN RV1733C-RELATED"/>
    <property type="match status" value="1"/>
</dbReference>
<organism evidence="2 3">
    <name type="scientific">Streptomyces kaniharaensis</name>
    <dbReference type="NCBI Taxonomy" id="212423"/>
    <lineage>
        <taxon>Bacteria</taxon>
        <taxon>Bacillati</taxon>
        <taxon>Actinomycetota</taxon>
        <taxon>Actinomycetes</taxon>
        <taxon>Kitasatosporales</taxon>
        <taxon>Streptomycetaceae</taxon>
        <taxon>Streptomyces</taxon>
    </lineage>
</organism>
<reference evidence="2 3" key="1">
    <citation type="submission" date="2019-09" db="EMBL/GenBank/DDBJ databases">
        <title>Genome Sequences of Streptomyces kaniharaensis ATCC 21070.</title>
        <authorList>
            <person name="Zhu W."/>
            <person name="De Crecy-Lagard V."/>
            <person name="Richards N.G."/>
        </authorList>
    </citation>
    <scope>NUCLEOTIDE SEQUENCE [LARGE SCALE GENOMIC DNA]</scope>
    <source>
        <strain evidence="2 3">SF-557</strain>
    </source>
</reference>
<accession>A0A6N7KK97</accession>
<dbReference type="AlphaFoldDB" id="A0A6N7KK97"/>
<protein>
    <recommendedName>
        <fullName evidence="4">Integral membrane protein</fullName>
    </recommendedName>
</protein>
<feature type="transmembrane region" description="Helical" evidence="1">
    <location>
        <begin position="43"/>
        <end position="66"/>
    </location>
</feature>
<evidence type="ECO:0000256" key="1">
    <source>
        <dbReference type="SAM" id="Phobius"/>
    </source>
</evidence>
<proteinExistence type="predicted"/>
<name>A0A6N7KK97_9ACTN</name>
<keyword evidence="1" id="KW-1133">Transmembrane helix</keyword>
<dbReference type="EMBL" id="WBOF01000001">
    <property type="protein sequence ID" value="MQS11185.1"/>
    <property type="molecule type" value="Genomic_DNA"/>
</dbReference>
<dbReference type="RefSeq" id="WP_153459874.1">
    <property type="nucleotide sequence ID" value="NZ_WBOF01000001.1"/>
</dbReference>
<keyword evidence="1" id="KW-0812">Transmembrane</keyword>
<feature type="transmembrane region" description="Helical" evidence="1">
    <location>
        <begin position="158"/>
        <end position="181"/>
    </location>
</feature>
<sequence>MSSRPRPARPTSLPRRAGRQLRRALGARHEPLARPVDRARARACALSALGLLLALVLSATAALLSYRAAAPEADAERGRLHQVDATVLGTSQHAAAGGRLVAGFENGVDAEASWTHPAGRPHTGVVQAPREATTGTAVRIWVDPAGAVARPPLDRSAVAVSAACTGAGGLLALAALVVVGLRLRLRTLDRRAEDSWARSWALLEPRWSGRAGQRHED</sequence>
<dbReference type="PANTHER" id="PTHR42305">
    <property type="entry name" value="MEMBRANE PROTEIN RV1733C-RELATED"/>
    <property type="match status" value="1"/>
</dbReference>
<comment type="caution">
    <text evidence="2">The sequence shown here is derived from an EMBL/GenBank/DDBJ whole genome shotgun (WGS) entry which is preliminary data.</text>
</comment>
<gene>
    <name evidence="2" type="ORF">F7Q99_02505</name>
</gene>
<dbReference type="Proteomes" id="UP000450000">
    <property type="component" value="Unassembled WGS sequence"/>
</dbReference>
<keyword evidence="3" id="KW-1185">Reference proteome</keyword>
<evidence type="ECO:0008006" key="4">
    <source>
        <dbReference type="Google" id="ProtNLM"/>
    </source>
</evidence>
<dbReference type="InterPro" id="IPR039708">
    <property type="entry name" value="MT1774/Rv1733c-like"/>
</dbReference>
<keyword evidence="1" id="KW-0472">Membrane</keyword>
<evidence type="ECO:0000313" key="2">
    <source>
        <dbReference type="EMBL" id="MQS11185.1"/>
    </source>
</evidence>
<dbReference type="OrthoDB" id="4213157at2"/>
<evidence type="ECO:0000313" key="3">
    <source>
        <dbReference type="Proteomes" id="UP000450000"/>
    </source>
</evidence>